<proteinExistence type="predicted"/>
<keyword evidence="3" id="KW-1185">Reference proteome</keyword>
<name>A0ABN8ZBY9_RANTA</name>
<feature type="compositionally biased region" description="Acidic residues" evidence="1">
    <location>
        <begin position="1"/>
        <end position="11"/>
    </location>
</feature>
<dbReference type="EMBL" id="OX459966">
    <property type="protein sequence ID" value="CAI9171310.1"/>
    <property type="molecule type" value="Genomic_DNA"/>
</dbReference>
<feature type="compositionally biased region" description="Polar residues" evidence="1">
    <location>
        <begin position="12"/>
        <end position="26"/>
    </location>
</feature>
<feature type="region of interest" description="Disordered" evidence="1">
    <location>
        <begin position="1"/>
        <end position="26"/>
    </location>
</feature>
<sequence length="158" mass="17377">MSEIGEGDEEVQTSSHGIKHGGNSSKFSVSAPNGIMTAQLETALRGQCPVELRCLLVLTFLQKLSPESLAAASPPPPLDRCLDPCETDKSRERLVGYSHIWQEAPIQVVQEKIGIWCLAENRFGVDPQRTDVLLVKSRIPWARWGLRGSLTPEEDLGT</sequence>
<evidence type="ECO:0000313" key="3">
    <source>
        <dbReference type="Proteomes" id="UP001176941"/>
    </source>
</evidence>
<evidence type="ECO:0000256" key="1">
    <source>
        <dbReference type="SAM" id="MobiDB-lite"/>
    </source>
</evidence>
<dbReference type="Proteomes" id="UP001176941">
    <property type="component" value="Chromosome 30"/>
</dbReference>
<evidence type="ECO:0000313" key="2">
    <source>
        <dbReference type="EMBL" id="CAI9171310.1"/>
    </source>
</evidence>
<protein>
    <submittedName>
        <fullName evidence="2">Uncharacterized protein</fullName>
    </submittedName>
</protein>
<gene>
    <name evidence="2" type="ORF">MRATA1EN1_LOCUS20272</name>
</gene>
<reference evidence="2" key="1">
    <citation type="submission" date="2023-04" db="EMBL/GenBank/DDBJ databases">
        <authorList>
            <consortium name="ELIXIR-Norway"/>
        </authorList>
    </citation>
    <scope>NUCLEOTIDE SEQUENCE [LARGE SCALE GENOMIC DNA]</scope>
</reference>
<accession>A0ABN8ZBY9</accession>
<organism evidence="2 3">
    <name type="scientific">Rangifer tarandus platyrhynchus</name>
    <name type="common">Svalbard reindeer</name>
    <dbReference type="NCBI Taxonomy" id="3082113"/>
    <lineage>
        <taxon>Eukaryota</taxon>
        <taxon>Metazoa</taxon>
        <taxon>Chordata</taxon>
        <taxon>Craniata</taxon>
        <taxon>Vertebrata</taxon>
        <taxon>Euteleostomi</taxon>
        <taxon>Mammalia</taxon>
        <taxon>Eutheria</taxon>
        <taxon>Laurasiatheria</taxon>
        <taxon>Artiodactyla</taxon>
        <taxon>Ruminantia</taxon>
        <taxon>Pecora</taxon>
        <taxon>Cervidae</taxon>
        <taxon>Odocoileinae</taxon>
        <taxon>Rangifer</taxon>
    </lineage>
</organism>